<keyword evidence="6 15" id="KW-0479">Metal-binding</keyword>
<keyword evidence="9 15" id="KW-0862">Zinc</keyword>
<evidence type="ECO:0000256" key="11">
    <source>
        <dbReference type="ARBA" id="ARBA00023054"/>
    </source>
</evidence>
<evidence type="ECO:0000256" key="6">
    <source>
        <dbReference type="ARBA" id="ARBA00022723"/>
    </source>
</evidence>
<keyword evidence="8 15" id="KW-0833">Ubl conjugation pathway</keyword>
<feature type="region of interest" description="Disordered" evidence="17">
    <location>
        <begin position="204"/>
        <end position="250"/>
    </location>
</feature>
<dbReference type="SMART" id="SM00184">
    <property type="entry name" value="RING"/>
    <property type="match status" value="1"/>
</dbReference>
<dbReference type="GO" id="GO:0008270">
    <property type="term" value="F:zinc ion binding"/>
    <property type="evidence" value="ECO:0007669"/>
    <property type="project" value="UniProtKB-KW"/>
</dbReference>
<evidence type="ECO:0000313" key="20">
    <source>
        <dbReference type="Proteomes" id="UP001215151"/>
    </source>
</evidence>
<dbReference type="Gene3D" id="3.30.40.10">
    <property type="entry name" value="Zinc/RING finger domain, C3HC4 (zinc finger)"/>
    <property type="match status" value="1"/>
</dbReference>
<keyword evidence="11 15" id="KW-0175">Coiled coil</keyword>
<dbReference type="PANTHER" id="PTHR23163:SF0">
    <property type="entry name" value="E3 UBIQUITIN-PROTEIN LIGASE BRE1"/>
    <property type="match status" value="1"/>
</dbReference>
<accession>A0AAD7U4G3</accession>
<dbReference type="EC" id="2.3.2.27" evidence="15"/>
<comment type="subcellular location">
    <subcellularLocation>
        <location evidence="2 15">Nucleus</location>
    </subcellularLocation>
</comment>
<dbReference type="EMBL" id="JAPEVG010000014">
    <property type="protein sequence ID" value="KAJ8496491.1"/>
    <property type="molecule type" value="Genomic_DNA"/>
</dbReference>
<feature type="coiled-coil region" evidence="16">
    <location>
        <begin position="60"/>
        <end position="87"/>
    </location>
</feature>
<feature type="coiled-coil region" evidence="16">
    <location>
        <begin position="314"/>
        <end position="384"/>
    </location>
</feature>
<evidence type="ECO:0000256" key="17">
    <source>
        <dbReference type="SAM" id="MobiDB-lite"/>
    </source>
</evidence>
<evidence type="ECO:0000259" key="18">
    <source>
        <dbReference type="PROSITE" id="PS50089"/>
    </source>
</evidence>
<evidence type="ECO:0000256" key="8">
    <source>
        <dbReference type="ARBA" id="ARBA00022786"/>
    </source>
</evidence>
<evidence type="ECO:0000256" key="5">
    <source>
        <dbReference type="ARBA" id="ARBA00022679"/>
    </source>
</evidence>
<evidence type="ECO:0000256" key="15">
    <source>
        <dbReference type="RuleBase" id="RU365038"/>
    </source>
</evidence>
<evidence type="ECO:0000256" key="3">
    <source>
        <dbReference type="ARBA" id="ARBA00004906"/>
    </source>
</evidence>
<keyword evidence="5 15" id="KW-0808">Transferase</keyword>
<feature type="domain" description="RING-type" evidence="18">
    <location>
        <begin position="745"/>
        <end position="784"/>
    </location>
</feature>
<comment type="catalytic activity">
    <reaction evidence="1 15">
        <text>S-ubiquitinyl-[E2 ubiquitin-conjugating enzyme]-L-cysteine + [acceptor protein]-L-lysine = [E2 ubiquitin-conjugating enzyme]-L-cysteine + N(6)-ubiquitinyl-[acceptor protein]-L-lysine.</text>
        <dbReference type="EC" id="2.3.2.27"/>
    </reaction>
</comment>
<dbReference type="InterPro" id="IPR001841">
    <property type="entry name" value="Znf_RING"/>
</dbReference>
<evidence type="ECO:0000256" key="14">
    <source>
        <dbReference type="PROSITE-ProRule" id="PRU00175"/>
    </source>
</evidence>
<evidence type="ECO:0000256" key="7">
    <source>
        <dbReference type="ARBA" id="ARBA00022771"/>
    </source>
</evidence>
<dbReference type="PANTHER" id="PTHR23163">
    <property type="entry name" value="RING FINGER PROTEIN-RELATED"/>
    <property type="match status" value="1"/>
</dbReference>
<dbReference type="GO" id="GO:0033503">
    <property type="term" value="C:HULC complex"/>
    <property type="evidence" value="ECO:0007669"/>
    <property type="project" value="TreeGrafter"/>
</dbReference>
<dbReference type="Pfam" id="PF08647">
    <property type="entry name" value="BRE1"/>
    <property type="match status" value="1"/>
</dbReference>
<dbReference type="GO" id="GO:0006325">
    <property type="term" value="P:chromatin organization"/>
    <property type="evidence" value="ECO:0007669"/>
    <property type="project" value="UniProtKB-KW"/>
</dbReference>
<feature type="coiled-coil region" evidence="16">
    <location>
        <begin position="251"/>
        <end position="285"/>
    </location>
</feature>
<feature type="coiled-coil region" evidence="16">
    <location>
        <begin position="444"/>
        <end position="533"/>
    </location>
</feature>
<feature type="compositionally biased region" description="Low complexity" evidence="17">
    <location>
        <begin position="226"/>
        <end position="240"/>
    </location>
</feature>
<comment type="pathway">
    <text evidence="3 15">Protein modification; protein ubiquitination.</text>
</comment>
<dbReference type="InterPro" id="IPR013956">
    <property type="entry name" value="E3_ubiquit_lig_Bre1"/>
</dbReference>
<keyword evidence="7 14" id="KW-0863">Zinc-finger</keyword>
<dbReference type="GO" id="GO:0005634">
    <property type="term" value="C:nucleus"/>
    <property type="evidence" value="ECO:0007669"/>
    <property type="project" value="UniProtKB-SubCell"/>
</dbReference>
<evidence type="ECO:0000256" key="16">
    <source>
        <dbReference type="SAM" id="Coils"/>
    </source>
</evidence>
<dbReference type="InterPro" id="IPR013083">
    <property type="entry name" value="Znf_RING/FYVE/PHD"/>
</dbReference>
<organism evidence="19 20">
    <name type="scientific">Trametes cubensis</name>
    <dbReference type="NCBI Taxonomy" id="1111947"/>
    <lineage>
        <taxon>Eukaryota</taxon>
        <taxon>Fungi</taxon>
        <taxon>Dikarya</taxon>
        <taxon>Basidiomycota</taxon>
        <taxon>Agaricomycotina</taxon>
        <taxon>Agaricomycetes</taxon>
        <taxon>Polyporales</taxon>
        <taxon>Polyporaceae</taxon>
        <taxon>Trametes</taxon>
    </lineage>
</organism>
<sequence length="798" mass="90427">MESRKRPHVDDGEPSRPKKRAVSDDRASPSHPNGTASHSDEPKDSDHVELFRKEAIYRRMKHYSREAERSQARVAELERRRTQCEAGLAALEACWTQSGAAHWHDTLPCIRDLTVHVSSEAEPEYVNALKDKMQATADIVKAFVNLRAQSQAGPSGDQIVKRCQEAEAESSVLRSELSLVRARLRDTETRNQQLREELVAAEKRADRLQSKSLNPNATKVQEDPAEASPAEDASSPQPQSIKNGLHLPPDADDWRKLAALREEKIDELSRENAQQREQLQVLRLQLAALPEEVVRESTHYKILIEKASRSEHASREAAIEIAKLKDELQQLQATHQQWQESVKAGNDTAMQELKAMISKRDSELARIREQRDQYHAELNERRAKDSAKMTSLAEFKTLAEARAERIAVLESESKRLKSRLAANAGDEDLVAFLWSSSSEGPSYVEDLKRRVSDAEARASSLEKALAALDGERADIAKLSRNEAELRQQVDQLSKQLEKYQTVYGDASTMPPETAQLSEQLQRKQVEIDKLQLQDKQREQAESALFAELDKISAAWENLDRQVNSKVYDLSALEERVQKAGVERAKADNKFYAAVRDKEAIDNERKNLVRNLDKAGKALDKLAASEKALNTRVHDLEREISLSRKAMDALKEEAKALQADNHEWRTRFYGERKSLEETRTAFQEHSAALDKKRAELRKLEESLLKAKRDVEKQATKYKSMSGSSSSNAREAELQSEVDKCMSLLKCSTCKMNLRNTVITKCMHSFCKSCVEARITTRQRKCPACNLPFSQGEVQQLYFQ</sequence>
<dbReference type="AlphaFoldDB" id="A0AAD7U4G3"/>
<reference evidence="19" key="1">
    <citation type="submission" date="2022-11" db="EMBL/GenBank/DDBJ databases">
        <title>Genome Sequence of Cubamyces cubensis.</title>
        <authorList>
            <person name="Buettner E."/>
        </authorList>
    </citation>
    <scope>NUCLEOTIDE SEQUENCE</scope>
    <source>
        <strain evidence="19">MPL-01</strain>
    </source>
</reference>
<dbReference type="InterPro" id="IPR018957">
    <property type="entry name" value="Znf_C3HC4_RING-type"/>
</dbReference>
<dbReference type="Proteomes" id="UP001215151">
    <property type="component" value="Unassembled WGS sequence"/>
</dbReference>
<evidence type="ECO:0000256" key="4">
    <source>
        <dbReference type="ARBA" id="ARBA00005555"/>
    </source>
</evidence>
<dbReference type="GO" id="GO:0016567">
    <property type="term" value="P:protein ubiquitination"/>
    <property type="evidence" value="ECO:0007669"/>
    <property type="project" value="UniProtKB-UniRule"/>
</dbReference>
<feature type="compositionally biased region" description="Basic and acidic residues" evidence="17">
    <location>
        <begin position="1"/>
        <end position="28"/>
    </location>
</feature>
<evidence type="ECO:0000256" key="12">
    <source>
        <dbReference type="ARBA" id="ARBA00023242"/>
    </source>
</evidence>
<dbReference type="PROSITE" id="PS00518">
    <property type="entry name" value="ZF_RING_1"/>
    <property type="match status" value="1"/>
</dbReference>
<evidence type="ECO:0000256" key="13">
    <source>
        <dbReference type="ARBA" id="ARBA00059679"/>
    </source>
</evidence>
<keyword evidence="12 15" id="KW-0539">Nucleus</keyword>
<comment type="similarity">
    <text evidence="4 15">Belongs to the BRE1 family.</text>
</comment>
<dbReference type="SUPFAM" id="SSF57850">
    <property type="entry name" value="RING/U-box"/>
    <property type="match status" value="1"/>
</dbReference>
<feature type="region of interest" description="Disordered" evidence="17">
    <location>
        <begin position="1"/>
        <end position="48"/>
    </location>
</feature>
<comment type="function">
    <text evidence="13">E3 ubiquitin-protein ligase that mediates monoubiquitination of histone H2B to form H2BK123ub1. H2BK123ub1 gives a specific tag for epigenetic transcriptional activation and is also a prerequisite for H3K4me and H3K79me formation.</text>
</comment>
<comment type="caution">
    <text evidence="19">The sequence shown here is derived from an EMBL/GenBank/DDBJ whole genome shotgun (WGS) entry which is preliminary data.</text>
</comment>
<feature type="compositionally biased region" description="Polar residues" evidence="17">
    <location>
        <begin position="210"/>
        <end position="219"/>
    </location>
</feature>
<dbReference type="Pfam" id="PF00097">
    <property type="entry name" value="zf-C3HC4"/>
    <property type="match status" value="1"/>
</dbReference>
<keyword evidence="10 15" id="KW-0156">Chromatin regulator</keyword>
<evidence type="ECO:0000256" key="10">
    <source>
        <dbReference type="ARBA" id="ARBA00022853"/>
    </source>
</evidence>
<proteinExistence type="inferred from homology"/>
<dbReference type="Pfam" id="PF26095">
    <property type="entry name" value="CC_Bre1"/>
    <property type="match status" value="1"/>
</dbReference>
<keyword evidence="20" id="KW-1185">Reference proteome</keyword>
<feature type="compositionally biased region" description="Basic and acidic residues" evidence="17">
    <location>
        <begin position="38"/>
        <end position="48"/>
    </location>
</feature>
<dbReference type="PROSITE" id="PS50089">
    <property type="entry name" value="ZF_RING_2"/>
    <property type="match status" value="1"/>
</dbReference>
<dbReference type="CDD" id="cd16499">
    <property type="entry name" value="RING-HC_Bre1-like"/>
    <property type="match status" value="1"/>
</dbReference>
<feature type="coiled-coil region" evidence="16">
    <location>
        <begin position="569"/>
        <end position="715"/>
    </location>
</feature>
<gene>
    <name evidence="19" type="ORF">ONZ51_g1073</name>
</gene>
<evidence type="ECO:0000256" key="9">
    <source>
        <dbReference type="ARBA" id="ARBA00022833"/>
    </source>
</evidence>
<evidence type="ECO:0000256" key="2">
    <source>
        <dbReference type="ARBA" id="ARBA00004123"/>
    </source>
</evidence>
<dbReference type="InterPro" id="IPR058643">
    <property type="entry name" value="BRE1-like_CC"/>
</dbReference>
<dbReference type="InterPro" id="IPR017907">
    <property type="entry name" value="Znf_RING_CS"/>
</dbReference>
<dbReference type="GO" id="GO:0061630">
    <property type="term" value="F:ubiquitin protein ligase activity"/>
    <property type="evidence" value="ECO:0007669"/>
    <property type="project" value="UniProtKB-EC"/>
</dbReference>
<evidence type="ECO:0000256" key="1">
    <source>
        <dbReference type="ARBA" id="ARBA00000900"/>
    </source>
</evidence>
<protein>
    <recommendedName>
        <fullName evidence="15">E3 ubiquitin protein ligase</fullName>
        <ecNumber evidence="15">2.3.2.27</ecNumber>
    </recommendedName>
</protein>
<name>A0AAD7U4G3_9APHY</name>
<evidence type="ECO:0000313" key="19">
    <source>
        <dbReference type="EMBL" id="KAJ8496491.1"/>
    </source>
</evidence>